<dbReference type="PANTHER" id="PTHR21179">
    <property type="entry name" value="SERINE-TYPE ENDOPEPTIDASE INHIBITOR"/>
    <property type="match status" value="1"/>
</dbReference>
<gene>
    <name evidence="3" type="ORF">ACAOBT_LOCUS28080</name>
</gene>
<evidence type="ECO:0000256" key="1">
    <source>
        <dbReference type="SAM" id="MobiDB-lite"/>
    </source>
</evidence>
<dbReference type="CDD" id="cd00104">
    <property type="entry name" value="KAZAL_FS"/>
    <property type="match status" value="1"/>
</dbReference>
<feature type="compositionally biased region" description="Low complexity" evidence="1">
    <location>
        <begin position="151"/>
        <end position="161"/>
    </location>
</feature>
<reference evidence="3" key="1">
    <citation type="submission" date="2022-03" db="EMBL/GenBank/DDBJ databases">
        <authorList>
            <person name="Sayadi A."/>
        </authorList>
    </citation>
    <scope>NUCLEOTIDE SEQUENCE</scope>
</reference>
<evidence type="ECO:0000313" key="3">
    <source>
        <dbReference type="EMBL" id="CAH2004584.1"/>
    </source>
</evidence>
<dbReference type="InterPro" id="IPR036058">
    <property type="entry name" value="Kazal_dom_sf"/>
</dbReference>
<feature type="domain" description="Kazal-like" evidence="2">
    <location>
        <begin position="168"/>
        <end position="221"/>
    </location>
</feature>
<dbReference type="AlphaFoldDB" id="A0A9P0LSH4"/>
<dbReference type="EMBL" id="CAKOFQ010007596">
    <property type="protein sequence ID" value="CAH2004584.1"/>
    <property type="molecule type" value="Genomic_DNA"/>
</dbReference>
<name>A0A9P0LSH4_ACAOB</name>
<evidence type="ECO:0000313" key="4">
    <source>
        <dbReference type="Proteomes" id="UP001152888"/>
    </source>
</evidence>
<sequence>MSSSRLDDSIHIWILETSVVDIKIQEPELYAIVHLRNVQCFAHYSTHYLQHSDQSLARKPRQATFENDESLNSNGGILFPTDDDNDRFQKPETSFQNRDGSWNNNRRFQNSRNRGQWFKNGGQNNEDQNDGKWFQNEGGHFHNNNRDFWKRTTTPRPRTTTVPIPGSATRRSTCEDQCRATMEYNPVCGTNLVTYTNMQWYKCALRCGKRIDILAYRACARFR</sequence>
<dbReference type="SUPFAM" id="SSF100895">
    <property type="entry name" value="Kazal-type serine protease inhibitors"/>
    <property type="match status" value="1"/>
</dbReference>
<dbReference type="OrthoDB" id="126772at2759"/>
<dbReference type="PANTHER" id="PTHR21179:SF1">
    <property type="entry name" value="KAZ1-TYPE SERINE PROTEASE INHIBITOR-LIKE PROTEIN TYPE EPSILON-RELATED"/>
    <property type="match status" value="1"/>
</dbReference>
<evidence type="ECO:0000259" key="2">
    <source>
        <dbReference type="PROSITE" id="PS51465"/>
    </source>
</evidence>
<dbReference type="SMART" id="SM00280">
    <property type="entry name" value="KAZAL"/>
    <property type="match status" value="1"/>
</dbReference>
<proteinExistence type="predicted"/>
<dbReference type="Proteomes" id="UP001152888">
    <property type="component" value="Unassembled WGS sequence"/>
</dbReference>
<keyword evidence="4" id="KW-1185">Reference proteome</keyword>
<dbReference type="InterPro" id="IPR039932">
    <property type="entry name" value="Spink4-like"/>
</dbReference>
<dbReference type="PROSITE" id="PS51465">
    <property type="entry name" value="KAZAL_2"/>
    <property type="match status" value="1"/>
</dbReference>
<feature type="region of interest" description="Disordered" evidence="1">
    <location>
        <begin position="144"/>
        <end position="170"/>
    </location>
</feature>
<dbReference type="Gene3D" id="3.30.60.30">
    <property type="match status" value="1"/>
</dbReference>
<accession>A0A9P0LSH4</accession>
<feature type="compositionally biased region" description="Low complexity" evidence="1">
    <location>
        <begin position="103"/>
        <end position="126"/>
    </location>
</feature>
<feature type="compositionally biased region" description="Polar residues" evidence="1">
    <location>
        <begin position="93"/>
        <end position="102"/>
    </location>
</feature>
<dbReference type="GO" id="GO:0004867">
    <property type="term" value="F:serine-type endopeptidase inhibitor activity"/>
    <property type="evidence" value="ECO:0007669"/>
    <property type="project" value="InterPro"/>
</dbReference>
<organism evidence="3 4">
    <name type="scientific">Acanthoscelides obtectus</name>
    <name type="common">Bean weevil</name>
    <name type="synonym">Bruchus obtectus</name>
    <dbReference type="NCBI Taxonomy" id="200917"/>
    <lineage>
        <taxon>Eukaryota</taxon>
        <taxon>Metazoa</taxon>
        <taxon>Ecdysozoa</taxon>
        <taxon>Arthropoda</taxon>
        <taxon>Hexapoda</taxon>
        <taxon>Insecta</taxon>
        <taxon>Pterygota</taxon>
        <taxon>Neoptera</taxon>
        <taxon>Endopterygota</taxon>
        <taxon>Coleoptera</taxon>
        <taxon>Polyphaga</taxon>
        <taxon>Cucujiformia</taxon>
        <taxon>Chrysomeloidea</taxon>
        <taxon>Chrysomelidae</taxon>
        <taxon>Bruchinae</taxon>
        <taxon>Bruchini</taxon>
        <taxon>Acanthoscelides</taxon>
    </lineage>
</organism>
<protein>
    <recommendedName>
        <fullName evidence="2">Kazal-like domain-containing protein</fullName>
    </recommendedName>
</protein>
<feature type="region of interest" description="Disordered" evidence="1">
    <location>
        <begin position="93"/>
        <end position="128"/>
    </location>
</feature>
<dbReference type="InterPro" id="IPR002350">
    <property type="entry name" value="Kazal_dom"/>
</dbReference>
<comment type="caution">
    <text evidence="3">The sequence shown here is derived from an EMBL/GenBank/DDBJ whole genome shotgun (WGS) entry which is preliminary data.</text>
</comment>
<dbReference type="Pfam" id="PF00050">
    <property type="entry name" value="Kazal_1"/>
    <property type="match status" value="1"/>
</dbReference>